<gene>
    <name evidence="1" type="ORF">FRD01_00330</name>
</gene>
<dbReference type="Proteomes" id="UP000321595">
    <property type="component" value="Chromosome"/>
</dbReference>
<accession>A0A5B8XNY9</accession>
<dbReference type="AlphaFoldDB" id="A0A5B8XNY9"/>
<dbReference type="KEGG" id="bbae:FRD01_00330"/>
<evidence type="ECO:0000313" key="1">
    <source>
        <dbReference type="EMBL" id="QED25733.1"/>
    </source>
</evidence>
<protein>
    <recommendedName>
        <fullName evidence="3">HEAT repeat domain-containing protein</fullName>
    </recommendedName>
</protein>
<dbReference type="OrthoDB" id="5479502at2"/>
<keyword evidence="2" id="KW-1185">Reference proteome</keyword>
<dbReference type="RefSeq" id="WP_146956569.1">
    <property type="nucleotide sequence ID" value="NZ_CP042467.1"/>
</dbReference>
<organism evidence="1 2">
    <name type="scientific">Microvenator marinus</name>
    <dbReference type="NCBI Taxonomy" id="2600177"/>
    <lineage>
        <taxon>Bacteria</taxon>
        <taxon>Deltaproteobacteria</taxon>
        <taxon>Bradymonadales</taxon>
        <taxon>Microvenatoraceae</taxon>
        <taxon>Microvenator</taxon>
    </lineage>
</organism>
<reference evidence="1 2" key="1">
    <citation type="submission" date="2019-08" db="EMBL/GenBank/DDBJ databases">
        <authorList>
            <person name="Liang Q."/>
        </authorList>
    </citation>
    <scope>NUCLEOTIDE SEQUENCE [LARGE SCALE GENOMIC DNA]</scope>
    <source>
        <strain evidence="1 2">V1718</strain>
    </source>
</reference>
<evidence type="ECO:0000313" key="2">
    <source>
        <dbReference type="Proteomes" id="UP000321595"/>
    </source>
</evidence>
<sequence>MQSTSEASVVDELVTDVKQEVRLARRCFAQIDRLTNLMMSYPPGHPIVEEAANVTVQSFREFFEHNDRLSVLVDAHSMKYLGTEERVWETEDPRDYSWALSRDGVYLLHILAGIDQNELRTFVEVLNQLVDERDLSKDAVSILFEAGFRYISYDAIDESLAKLAGLEVDIRDRDTKEEQELIEELFEEAFDKEQQNNMTPEQARQKQQEEFQLRMQKRSERQQRMELGSRQFLDLSPEAQEHLRELKRGFTEHAELEHREGEILAAILGARPKEKLRHQSIDQIGEVMGTLLETQHPWESLEFLKLIHEWRDKFDGPVTGELKNVVAECFTGRRLALMIKMVATAPPDVRRAILQMFNALHLGPASTELVRLLAWDIPEDVEKDVKRFLMERSKYGVGFLKQAIFEVPAEKAKPLVEIAVARMPKSKDVILEIITQPAEPEIKVMALRSMSGHWDSPDQAAELLTPLLTASHEGIRIAALRGLADANPSKLFPLLSGMLNNQLAKKSENEAKEIALLFLQLGGAQALVEMKELIHKRGVVGESDRDLAVLLAKLIARNPQPGVVELLTEVANDWLVPGKIKSTCKELSDLLTR</sequence>
<dbReference type="EMBL" id="CP042467">
    <property type="protein sequence ID" value="QED25733.1"/>
    <property type="molecule type" value="Genomic_DNA"/>
</dbReference>
<name>A0A5B8XNY9_9DELT</name>
<evidence type="ECO:0008006" key="3">
    <source>
        <dbReference type="Google" id="ProtNLM"/>
    </source>
</evidence>
<proteinExistence type="predicted"/>